<gene>
    <name evidence="2" type="ORF">CTEN210_07576</name>
</gene>
<dbReference type="Gene3D" id="3.20.20.60">
    <property type="entry name" value="Phosphoenolpyruvate-binding domains"/>
    <property type="match status" value="1"/>
</dbReference>
<feature type="chain" id="PRO_5042287505" description="Methylisocitrate lyase" evidence="1">
    <location>
        <begin position="24"/>
        <end position="325"/>
    </location>
</feature>
<dbReference type="AlphaFoldDB" id="A0AAD3CU49"/>
<feature type="signal peptide" evidence="1">
    <location>
        <begin position="1"/>
        <end position="23"/>
    </location>
</feature>
<evidence type="ECO:0000256" key="1">
    <source>
        <dbReference type="SAM" id="SignalP"/>
    </source>
</evidence>
<dbReference type="InterPro" id="IPR040442">
    <property type="entry name" value="Pyrv_kinase-like_dom_sf"/>
</dbReference>
<proteinExistence type="predicted"/>
<dbReference type="GO" id="GO:0003824">
    <property type="term" value="F:catalytic activity"/>
    <property type="evidence" value="ECO:0007669"/>
    <property type="project" value="InterPro"/>
</dbReference>
<dbReference type="SUPFAM" id="SSF51621">
    <property type="entry name" value="Phosphoenolpyruvate/pyruvate domain"/>
    <property type="match status" value="1"/>
</dbReference>
<organism evidence="2 3">
    <name type="scientific">Chaetoceros tenuissimus</name>
    <dbReference type="NCBI Taxonomy" id="426638"/>
    <lineage>
        <taxon>Eukaryota</taxon>
        <taxon>Sar</taxon>
        <taxon>Stramenopiles</taxon>
        <taxon>Ochrophyta</taxon>
        <taxon>Bacillariophyta</taxon>
        <taxon>Coscinodiscophyceae</taxon>
        <taxon>Chaetocerotophycidae</taxon>
        <taxon>Chaetocerotales</taxon>
        <taxon>Chaetocerotaceae</taxon>
        <taxon>Chaetoceros</taxon>
    </lineage>
</organism>
<reference evidence="2 3" key="1">
    <citation type="journal article" date="2021" name="Sci. Rep.">
        <title>The genome of the diatom Chaetoceros tenuissimus carries an ancient integrated fragment of an extant virus.</title>
        <authorList>
            <person name="Hongo Y."/>
            <person name="Kimura K."/>
            <person name="Takaki Y."/>
            <person name="Yoshida Y."/>
            <person name="Baba S."/>
            <person name="Kobayashi G."/>
            <person name="Nagasaki K."/>
            <person name="Hano T."/>
            <person name="Tomaru Y."/>
        </authorList>
    </citation>
    <scope>NUCLEOTIDE SEQUENCE [LARGE SCALE GENOMIC DNA]</scope>
    <source>
        <strain evidence="2 3">NIES-3715</strain>
    </source>
</reference>
<name>A0AAD3CU49_9STRA</name>
<evidence type="ECO:0000313" key="2">
    <source>
        <dbReference type="EMBL" id="GFH51100.1"/>
    </source>
</evidence>
<keyword evidence="1" id="KW-0732">Signal</keyword>
<protein>
    <recommendedName>
        <fullName evidence="4">Methylisocitrate lyase</fullName>
    </recommendedName>
</protein>
<comment type="caution">
    <text evidence="2">The sequence shown here is derived from an EMBL/GenBank/DDBJ whole genome shotgun (WGS) entry which is preliminary data.</text>
</comment>
<dbReference type="Pfam" id="PF13714">
    <property type="entry name" value="PEP_mutase"/>
    <property type="match status" value="1"/>
</dbReference>
<dbReference type="Proteomes" id="UP001054902">
    <property type="component" value="Unassembled WGS sequence"/>
</dbReference>
<accession>A0AAD3CU49</accession>
<dbReference type="InterPro" id="IPR015813">
    <property type="entry name" value="Pyrv/PenolPyrv_kinase-like_dom"/>
</dbReference>
<dbReference type="PANTHER" id="PTHR42905:SF2">
    <property type="entry name" value="PHOSPHOENOLPYRUVATE CARBOXYLASE FAMILY PROTEIN"/>
    <property type="match status" value="1"/>
</dbReference>
<evidence type="ECO:0008006" key="4">
    <source>
        <dbReference type="Google" id="ProtNLM"/>
    </source>
</evidence>
<dbReference type="CDD" id="cd00377">
    <property type="entry name" value="ICL_PEPM"/>
    <property type="match status" value="1"/>
</dbReference>
<dbReference type="EMBL" id="BLLK01000045">
    <property type="protein sequence ID" value="GFH51100.1"/>
    <property type="molecule type" value="Genomic_DNA"/>
</dbReference>
<sequence length="325" mass="35306">MIIRLALILQVCAVGYALQSTSAERLRKLMQNRVENPSSPAIILAGIHDAISAKVFANAGAEALFLSGFGVSATKLGLPDFGLLTQTEMEDCLRAVVQSAGEIPVIVDGDTGYGGDVNIRRTIRSFAAVGAAAVTIEDQAFPKKCTYAAGEGVRVISREESVSRIKAVMKARDEVRSLDGRDILIVARTDCRAALGFDEALQRCLLFEELGADIVYAENLQSKEEYKRLREELKPTTGTILAQLQLGDKSQNLWSADEVGSMNYDFALFGVTALQSYIQNLNDVAQALFQSDKKDGLVSGDRDGVRLSTFDSLKEAIGFSDYEKF</sequence>
<evidence type="ECO:0000313" key="3">
    <source>
        <dbReference type="Proteomes" id="UP001054902"/>
    </source>
</evidence>
<keyword evidence="3" id="KW-1185">Reference proteome</keyword>
<dbReference type="PANTHER" id="PTHR42905">
    <property type="entry name" value="PHOSPHOENOLPYRUVATE CARBOXYLASE"/>
    <property type="match status" value="1"/>
</dbReference>
<dbReference type="InterPro" id="IPR039556">
    <property type="entry name" value="ICL/PEPM"/>
</dbReference>